<dbReference type="Proteomes" id="UP000237271">
    <property type="component" value="Unassembled WGS sequence"/>
</dbReference>
<evidence type="ECO:0000256" key="1">
    <source>
        <dbReference type="SAM" id="MobiDB-lite"/>
    </source>
</evidence>
<comment type="caution">
    <text evidence="2">The sequence shown here is derived from an EMBL/GenBank/DDBJ whole genome shotgun (WGS) entry which is preliminary data.</text>
</comment>
<proteinExistence type="predicted"/>
<reference evidence="2 3" key="1">
    <citation type="journal article" date="2017" name="Genome Biol. Evol.">
        <title>Phytophthora megakarya and P. palmivora, closely related causal agents of cacao black pod rot, underwent increases in genome sizes and gene numbers by different mechanisms.</title>
        <authorList>
            <person name="Ali S.S."/>
            <person name="Shao J."/>
            <person name="Lary D.J."/>
            <person name="Kronmiller B."/>
            <person name="Shen D."/>
            <person name="Strem M.D."/>
            <person name="Amoako-Attah I."/>
            <person name="Akrofi A.Y."/>
            <person name="Begoude B.A."/>
            <person name="Ten Hoopen G.M."/>
            <person name="Coulibaly K."/>
            <person name="Kebe B.I."/>
            <person name="Melnick R.L."/>
            <person name="Guiltinan M.J."/>
            <person name="Tyler B.M."/>
            <person name="Meinhardt L.W."/>
            <person name="Bailey B.A."/>
        </authorList>
    </citation>
    <scope>NUCLEOTIDE SEQUENCE [LARGE SCALE GENOMIC DNA]</scope>
    <source>
        <strain evidence="3">sbr112.9</strain>
    </source>
</reference>
<dbReference type="PANTHER" id="PTHR37069">
    <property type="entry name" value="DDE_TNP_1_7 DOMAIN-CONTAINING PROTEIN"/>
    <property type="match status" value="1"/>
</dbReference>
<name>A0A2P4XUU1_9STRA</name>
<dbReference type="PANTHER" id="PTHR37069:SF2">
    <property type="entry name" value="PIGGYBAC TRANSPOSABLE ELEMENT-DERIVED PROTEIN DOMAIN-CONTAINING PROTEIN"/>
    <property type="match status" value="1"/>
</dbReference>
<accession>A0A2P4XUU1</accession>
<evidence type="ECO:0000313" key="3">
    <source>
        <dbReference type="Proteomes" id="UP000237271"/>
    </source>
</evidence>
<organism evidence="2 3">
    <name type="scientific">Phytophthora palmivora</name>
    <dbReference type="NCBI Taxonomy" id="4796"/>
    <lineage>
        <taxon>Eukaryota</taxon>
        <taxon>Sar</taxon>
        <taxon>Stramenopiles</taxon>
        <taxon>Oomycota</taxon>
        <taxon>Peronosporomycetes</taxon>
        <taxon>Peronosporales</taxon>
        <taxon>Peronosporaceae</taxon>
        <taxon>Phytophthora</taxon>
    </lineage>
</organism>
<feature type="region of interest" description="Disordered" evidence="1">
    <location>
        <begin position="40"/>
        <end position="94"/>
    </location>
</feature>
<dbReference type="EMBL" id="NCKW01007886">
    <property type="protein sequence ID" value="POM69328.1"/>
    <property type="molecule type" value="Genomic_DNA"/>
</dbReference>
<gene>
    <name evidence="2" type="ORF">PHPALM_14395</name>
</gene>
<sequence>MEFAGGFVYCTTGQRNLDAEFAAESDEAAEVNPTLPLLVDVPAFSDESEADSPRQSAHEGAVTLEGINDEGGDADRSSDDDQASIEAGDFDANVLEPGEYKESFDALESDDENDDGFSSGDVEEWDEAAVSEASDDEAFCTPDVQFDEGLLAAVGGIGSITVEVFSKKKSVELLKDMAQSERGCSVHQSPFPYMELPGRNCSVIDPCKYYVFFVTPQLWDDIAQVSEDYFMENMDERVDGQYGRQVARGRKKPTYQPQTKAEIRNKLLELPAITGRELCILSVCWRHEQ</sequence>
<evidence type="ECO:0000313" key="2">
    <source>
        <dbReference type="EMBL" id="POM69328.1"/>
    </source>
</evidence>
<keyword evidence="3" id="KW-1185">Reference proteome</keyword>
<protein>
    <submittedName>
        <fullName evidence="2">Uncharacterized protein</fullName>
    </submittedName>
</protein>
<dbReference type="AlphaFoldDB" id="A0A2P4XUU1"/>